<dbReference type="Proteomes" id="UP000273001">
    <property type="component" value="Chromosome"/>
</dbReference>
<evidence type="ECO:0000313" key="6">
    <source>
        <dbReference type="EMBL" id="AYD89255.1"/>
    </source>
</evidence>
<dbReference type="RefSeq" id="WP_119836977.1">
    <property type="nucleotide sequence ID" value="NZ_CP032514.1"/>
</dbReference>
<dbReference type="PANTHER" id="PTHR34294">
    <property type="entry name" value="TRANSCRIPTIONAL REGULATOR-RELATED"/>
    <property type="match status" value="1"/>
</dbReference>
<reference evidence="6 7" key="1">
    <citation type="submission" date="2018-09" db="EMBL/GenBank/DDBJ databases">
        <authorList>
            <person name="Li J."/>
        </authorList>
    </citation>
    <scope>NUCLEOTIDE SEQUENCE [LARGE SCALE GENOMIC DNA]</scope>
    <source>
        <strain evidence="6 7">2129</strain>
    </source>
</reference>
<sequence>MSDVAGGTPPVYASTDERAYTAASMYYLQGETMEVVARHLGVSRSTVSRLLAHARSTGLVRIELERPTGDSAVVRRLREEFGVRARLVPVRRGATEIHRLRQVATVAAEQLTGYVTPGSTVGVAWGTTVSEIALSLHRATVPDVTVVQLNGASDAVGEAPFAGEVLSRIGEAFGARTVAFPVPAFFDRVEVREAMWKERSIRRVLALADHTDVAVFGVGSVRGAVPSQVYQGEHLTMEDRRTLREEGVVGDVCTVLLRADGTYRGIALNARATGPTPAQLAHIPVRLCAVAGEAKAPALLAALRARVATDLVVDEATAYRVVEILERRR</sequence>
<keyword evidence="3" id="KW-0238">DNA-binding</keyword>
<dbReference type="InterPro" id="IPR037171">
    <property type="entry name" value="NagB/RpiA_transferase-like"/>
</dbReference>
<dbReference type="Gene3D" id="1.10.10.10">
    <property type="entry name" value="Winged helix-like DNA-binding domain superfamily/Winged helix DNA-binding domain"/>
    <property type="match status" value="1"/>
</dbReference>
<protein>
    <submittedName>
        <fullName evidence="6">Transcriptional regulator</fullName>
    </submittedName>
</protein>
<dbReference type="SUPFAM" id="SSF100950">
    <property type="entry name" value="NagB/RpiA/CoA transferase-like"/>
    <property type="match status" value="1"/>
</dbReference>
<dbReference type="SUPFAM" id="SSF46689">
    <property type="entry name" value="Homeodomain-like"/>
    <property type="match status" value="1"/>
</dbReference>
<comment type="similarity">
    <text evidence="1">Belongs to the SorC transcriptional regulatory family.</text>
</comment>
<keyword evidence="4" id="KW-0804">Transcription</keyword>
<dbReference type="InterPro" id="IPR009057">
    <property type="entry name" value="Homeodomain-like_sf"/>
</dbReference>
<dbReference type="Gene3D" id="3.40.50.1360">
    <property type="match status" value="1"/>
</dbReference>
<gene>
    <name evidence="6" type="ORF">D5R93_02845</name>
</gene>
<evidence type="ECO:0000256" key="2">
    <source>
        <dbReference type="ARBA" id="ARBA00023015"/>
    </source>
</evidence>
<evidence type="ECO:0000256" key="1">
    <source>
        <dbReference type="ARBA" id="ARBA00010466"/>
    </source>
</evidence>
<proteinExistence type="inferred from homology"/>
<dbReference type="InterPro" id="IPR051054">
    <property type="entry name" value="SorC_transcr_regulators"/>
</dbReference>
<name>A0ABM6Z267_9ACTO</name>
<dbReference type="Pfam" id="PF04198">
    <property type="entry name" value="Sugar-bind"/>
    <property type="match status" value="1"/>
</dbReference>
<evidence type="ECO:0000256" key="4">
    <source>
        <dbReference type="ARBA" id="ARBA00023163"/>
    </source>
</evidence>
<feature type="domain" description="Sugar-binding" evidence="5">
    <location>
        <begin position="68"/>
        <end position="322"/>
    </location>
</feature>
<organism evidence="6 7">
    <name type="scientific">Actinomyces lilanjuaniae</name>
    <dbReference type="NCBI Taxonomy" id="2321394"/>
    <lineage>
        <taxon>Bacteria</taxon>
        <taxon>Bacillati</taxon>
        <taxon>Actinomycetota</taxon>
        <taxon>Actinomycetes</taxon>
        <taxon>Actinomycetales</taxon>
        <taxon>Actinomycetaceae</taxon>
        <taxon>Actinomyces</taxon>
    </lineage>
</organism>
<evidence type="ECO:0000256" key="3">
    <source>
        <dbReference type="ARBA" id="ARBA00023125"/>
    </source>
</evidence>
<evidence type="ECO:0000259" key="5">
    <source>
        <dbReference type="Pfam" id="PF04198"/>
    </source>
</evidence>
<keyword evidence="7" id="KW-1185">Reference proteome</keyword>
<keyword evidence="2" id="KW-0805">Transcription regulation</keyword>
<dbReference type="EMBL" id="CP032514">
    <property type="protein sequence ID" value="AYD89255.1"/>
    <property type="molecule type" value="Genomic_DNA"/>
</dbReference>
<dbReference type="InterPro" id="IPR007324">
    <property type="entry name" value="Sugar-bd_dom_put"/>
</dbReference>
<evidence type="ECO:0000313" key="7">
    <source>
        <dbReference type="Proteomes" id="UP000273001"/>
    </source>
</evidence>
<dbReference type="PANTHER" id="PTHR34294:SF1">
    <property type="entry name" value="TRANSCRIPTIONAL REGULATOR LSRR"/>
    <property type="match status" value="1"/>
</dbReference>
<dbReference type="InterPro" id="IPR036388">
    <property type="entry name" value="WH-like_DNA-bd_sf"/>
</dbReference>
<accession>A0ABM6Z267</accession>
<dbReference type="Pfam" id="PF13384">
    <property type="entry name" value="HTH_23"/>
    <property type="match status" value="1"/>
</dbReference>